<organism evidence="1">
    <name type="scientific">Arundo donax</name>
    <name type="common">Giant reed</name>
    <name type="synonym">Donax arundinaceus</name>
    <dbReference type="NCBI Taxonomy" id="35708"/>
    <lineage>
        <taxon>Eukaryota</taxon>
        <taxon>Viridiplantae</taxon>
        <taxon>Streptophyta</taxon>
        <taxon>Embryophyta</taxon>
        <taxon>Tracheophyta</taxon>
        <taxon>Spermatophyta</taxon>
        <taxon>Magnoliopsida</taxon>
        <taxon>Liliopsida</taxon>
        <taxon>Poales</taxon>
        <taxon>Poaceae</taxon>
        <taxon>PACMAD clade</taxon>
        <taxon>Arundinoideae</taxon>
        <taxon>Arundineae</taxon>
        <taxon>Arundo</taxon>
    </lineage>
</organism>
<reference evidence="1" key="2">
    <citation type="journal article" date="2015" name="Data Brief">
        <title>Shoot transcriptome of the giant reed, Arundo donax.</title>
        <authorList>
            <person name="Barrero R.A."/>
            <person name="Guerrero F.D."/>
            <person name="Moolhuijzen P."/>
            <person name="Goolsby J.A."/>
            <person name="Tidwell J."/>
            <person name="Bellgard S.E."/>
            <person name="Bellgard M.I."/>
        </authorList>
    </citation>
    <scope>NUCLEOTIDE SEQUENCE</scope>
    <source>
        <tissue evidence="1">Shoot tissue taken approximately 20 cm above the soil surface</tissue>
    </source>
</reference>
<accession>A0A0A9AG92</accession>
<name>A0A0A9AG92_ARUDO</name>
<sequence length="71" mass="7870">MPHAVSLDTMMSTLPLLKRRSREFPPTASVGYTLDRMQVFPPSPKLSITDPSIKLLRVMPLCVTSVSMKPA</sequence>
<proteinExistence type="predicted"/>
<evidence type="ECO:0000313" key="1">
    <source>
        <dbReference type="EMBL" id="JAD48908.1"/>
    </source>
</evidence>
<dbReference type="AlphaFoldDB" id="A0A0A9AG92"/>
<protein>
    <submittedName>
        <fullName evidence="1">Incw1</fullName>
    </submittedName>
</protein>
<reference evidence="1" key="1">
    <citation type="submission" date="2014-09" db="EMBL/GenBank/DDBJ databases">
        <authorList>
            <person name="Magalhaes I.L.F."/>
            <person name="Oliveira U."/>
            <person name="Santos F.R."/>
            <person name="Vidigal T.H.D.A."/>
            <person name="Brescovit A.D."/>
            <person name="Santos A.J."/>
        </authorList>
    </citation>
    <scope>NUCLEOTIDE SEQUENCE</scope>
    <source>
        <tissue evidence="1">Shoot tissue taken approximately 20 cm above the soil surface</tissue>
    </source>
</reference>
<dbReference type="EMBL" id="GBRH01248987">
    <property type="protein sequence ID" value="JAD48908.1"/>
    <property type="molecule type" value="Transcribed_RNA"/>
</dbReference>